<dbReference type="Proteomes" id="UP000240564">
    <property type="component" value="Segment"/>
</dbReference>
<protein>
    <submittedName>
        <fullName evidence="1">Uncharacterized protein</fullName>
    </submittedName>
</protein>
<organism evidence="1 2">
    <name type="scientific">Pseudomonas phage Bjorn</name>
    <dbReference type="NCBI Taxonomy" id="2079288"/>
    <lineage>
        <taxon>Viruses</taxon>
        <taxon>Duplodnaviria</taxon>
        <taxon>Heunggongvirae</taxon>
        <taxon>Uroviricota</taxon>
        <taxon>Caudoviricetes</taxon>
        <taxon>Bjornvirus</taxon>
        <taxon>Bjornvirus bjorn</taxon>
    </lineage>
</organism>
<reference evidence="1 2" key="1">
    <citation type="submission" date="2018-01" db="EMBL/GenBank/DDBJ databases">
        <title>Pseudomonas phages infecting Pseudomonas sp. isolated from Prunus avium.</title>
        <authorList>
            <person name="Colberg O."/>
            <person name="Byth Carstens A."/>
        </authorList>
    </citation>
    <scope>NUCLEOTIDE SEQUENCE [LARGE SCALE GENOMIC DNA]</scope>
</reference>
<dbReference type="EMBL" id="MG775259">
    <property type="protein sequence ID" value="AUV61759.1"/>
    <property type="molecule type" value="Genomic_DNA"/>
</dbReference>
<gene>
    <name evidence="1" type="ORF">PsPhBjorn_gp57</name>
</gene>
<dbReference type="OrthoDB" id="11203at10239"/>
<keyword evidence="2" id="KW-1185">Reference proteome</keyword>
<evidence type="ECO:0000313" key="2">
    <source>
        <dbReference type="Proteomes" id="UP000240564"/>
    </source>
</evidence>
<accession>A0A2K9VHH8</accession>
<proteinExistence type="predicted"/>
<sequence length="144" mass="16553">MINIVTRESIHLFDSVQPALVRALTKTDLGKHWSMQALYDHVINFQAYIFVQEASGYAGVIQILPTPLSKVVYFFWSGKDPQNRVPVDYDEVDQFLEHVARDQGCTSIMCEGRKGWKPTLNKRGYFEDSVIFTKEVELNELPIL</sequence>
<name>A0A2K9VHH8_9CAUD</name>
<evidence type="ECO:0000313" key="1">
    <source>
        <dbReference type="EMBL" id="AUV61759.1"/>
    </source>
</evidence>